<keyword evidence="7" id="KW-0694">RNA-binding</keyword>
<dbReference type="GO" id="GO:0003735">
    <property type="term" value="F:structural constituent of ribosome"/>
    <property type="evidence" value="ECO:0007669"/>
    <property type="project" value="InterPro"/>
</dbReference>
<dbReference type="GO" id="GO:0015935">
    <property type="term" value="C:small ribosomal subunit"/>
    <property type="evidence" value="ECO:0007669"/>
    <property type="project" value="TreeGrafter"/>
</dbReference>
<dbReference type="EMBL" id="JADQDO010000005">
    <property type="protein sequence ID" value="MBF9234231.1"/>
    <property type="molecule type" value="Genomic_DNA"/>
</dbReference>
<gene>
    <name evidence="7 8" type="primary">rpsN</name>
    <name evidence="8" type="ORF">I2H38_12690</name>
</gene>
<dbReference type="SUPFAM" id="SSF57716">
    <property type="entry name" value="Glucocorticoid receptor-like (DNA-binding domain)"/>
    <property type="match status" value="1"/>
</dbReference>
<evidence type="ECO:0000313" key="8">
    <source>
        <dbReference type="EMBL" id="MBF9234231.1"/>
    </source>
</evidence>
<dbReference type="PANTHER" id="PTHR19836">
    <property type="entry name" value="30S RIBOSOMAL PROTEIN S14"/>
    <property type="match status" value="1"/>
</dbReference>
<dbReference type="PANTHER" id="PTHR19836:SF19">
    <property type="entry name" value="SMALL RIBOSOMAL SUBUNIT PROTEIN US14M"/>
    <property type="match status" value="1"/>
</dbReference>
<keyword evidence="3 7" id="KW-0689">Ribosomal protein</keyword>
<comment type="caution">
    <text evidence="8">The sequence shown here is derived from an EMBL/GenBank/DDBJ whole genome shotgun (WGS) entry which is preliminary data.</text>
</comment>
<comment type="subunit">
    <text evidence="6 7">Part of the 30S ribosomal subunit. Contacts proteins S3 and S10.</text>
</comment>
<keyword evidence="4 7" id="KW-0687">Ribonucleoprotein</keyword>
<protein>
    <recommendedName>
        <fullName evidence="5 7">Small ribosomal subunit protein uS14</fullName>
    </recommendedName>
</protein>
<dbReference type="PROSITE" id="PS00527">
    <property type="entry name" value="RIBOSOMAL_S14"/>
    <property type="match status" value="1"/>
</dbReference>
<evidence type="ECO:0000313" key="9">
    <source>
        <dbReference type="Proteomes" id="UP000599312"/>
    </source>
</evidence>
<proteinExistence type="inferred from homology"/>
<dbReference type="FunFam" id="1.10.287.1480:FF:000001">
    <property type="entry name" value="30S ribosomal protein S14"/>
    <property type="match status" value="1"/>
</dbReference>
<dbReference type="GO" id="GO:0006412">
    <property type="term" value="P:translation"/>
    <property type="evidence" value="ECO:0007669"/>
    <property type="project" value="UniProtKB-UniRule"/>
</dbReference>
<dbReference type="GO" id="GO:0019843">
    <property type="term" value="F:rRNA binding"/>
    <property type="evidence" value="ECO:0007669"/>
    <property type="project" value="UniProtKB-UniRule"/>
</dbReference>
<dbReference type="GO" id="GO:0005737">
    <property type="term" value="C:cytoplasm"/>
    <property type="evidence" value="ECO:0007669"/>
    <property type="project" value="UniProtKB-ARBA"/>
</dbReference>
<dbReference type="InterPro" id="IPR018271">
    <property type="entry name" value="Ribosomal_uS14_CS"/>
</dbReference>
<dbReference type="InterPro" id="IPR001209">
    <property type="entry name" value="Ribosomal_uS14"/>
</dbReference>
<evidence type="ECO:0000256" key="5">
    <source>
        <dbReference type="ARBA" id="ARBA00035167"/>
    </source>
</evidence>
<evidence type="ECO:0000256" key="7">
    <source>
        <dbReference type="HAMAP-Rule" id="MF_00537"/>
    </source>
</evidence>
<sequence length="101" mass="11648">MAKKSSIEKNKLRRKLVKKFAGRRERLLAVANDESKSMEERFDARLKLAELPRNSSPSRIRNRCEVSGRPRAYYRKLGMSRIALRELGSQGMIPGLVKSSW</sequence>
<reference evidence="8" key="1">
    <citation type="submission" date="2020-11" db="EMBL/GenBank/DDBJ databases">
        <authorList>
            <person name="Kim M.K."/>
        </authorList>
    </citation>
    <scope>NUCLEOTIDE SEQUENCE</scope>
    <source>
        <strain evidence="8">BT350</strain>
    </source>
</reference>
<comment type="function">
    <text evidence="1 7">Binds 16S rRNA, required for the assembly of 30S particles and may also be responsible for determining the conformation of the 16S rRNA at the A site.</text>
</comment>
<evidence type="ECO:0000256" key="1">
    <source>
        <dbReference type="ARBA" id="ARBA00003686"/>
    </source>
</evidence>
<accession>A0A931FT04</accession>
<evidence type="ECO:0000256" key="2">
    <source>
        <dbReference type="ARBA" id="ARBA00009083"/>
    </source>
</evidence>
<organism evidence="8 9">
    <name type="scientific">Microvirga alba</name>
    <dbReference type="NCBI Taxonomy" id="2791025"/>
    <lineage>
        <taxon>Bacteria</taxon>
        <taxon>Pseudomonadati</taxon>
        <taxon>Pseudomonadota</taxon>
        <taxon>Alphaproteobacteria</taxon>
        <taxon>Hyphomicrobiales</taxon>
        <taxon>Methylobacteriaceae</taxon>
        <taxon>Microvirga</taxon>
    </lineage>
</organism>
<evidence type="ECO:0000256" key="6">
    <source>
        <dbReference type="ARBA" id="ARBA00047110"/>
    </source>
</evidence>
<dbReference type="HAMAP" id="MF_00537">
    <property type="entry name" value="Ribosomal_uS14_1"/>
    <property type="match status" value="1"/>
</dbReference>
<evidence type="ECO:0000256" key="3">
    <source>
        <dbReference type="ARBA" id="ARBA00022980"/>
    </source>
</evidence>
<keyword evidence="9" id="KW-1185">Reference proteome</keyword>
<dbReference type="RefSeq" id="WP_196272212.1">
    <property type="nucleotide sequence ID" value="NZ_JADQDO010000005.1"/>
</dbReference>
<evidence type="ECO:0000256" key="4">
    <source>
        <dbReference type="ARBA" id="ARBA00023274"/>
    </source>
</evidence>
<comment type="similarity">
    <text evidence="2 7">Belongs to the universal ribosomal protein uS14 family.</text>
</comment>
<dbReference type="NCBIfam" id="NF006477">
    <property type="entry name" value="PRK08881.1"/>
    <property type="match status" value="1"/>
</dbReference>
<dbReference type="Gene3D" id="1.10.287.1480">
    <property type="match status" value="1"/>
</dbReference>
<dbReference type="Pfam" id="PF00253">
    <property type="entry name" value="Ribosomal_S14"/>
    <property type="match status" value="1"/>
</dbReference>
<dbReference type="Proteomes" id="UP000599312">
    <property type="component" value="Unassembled WGS sequence"/>
</dbReference>
<dbReference type="InterPro" id="IPR023036">
    <property type="entry name" value="Ribosomal_uS14_bac/plastid"/>
</dbReference>
<dbReference type="AlphaFoldDB" id="A0A931FT04"/>
<name>A0A931FT04_9HYPH</name>
<keyword evidence="7" id="KW-0699">rRNA-binding</keyword>